<dbReference type="EMBL" id="CP034457">
    <property type="protein sequence ID" value="QBM87584.1"/>
    <property type="molecule type" value="Genomic_DNA"/>
</dbReference>
<organism evidence="1 2">
    <name type="scientific">Metschnikowia aff. pulcherrima</name>
    <dbReference type="NCBI Taxonomy" id="2163413"/>
    <lineage>
        <taxon>Eukaryota</taxon>
        <taxon>Fungi</taxon>
        <taxon>Dikarya</taxon>
        <taxon>Ascomycota</taxon>
        <taxon>Saccharomycotina</taxon>
        <taxon>Pichiomycetes</taxon>
        <taxon>Metschnikowiaceae</taxon>
        <taxon>Metschnikowia</taxon>
    </lineage>
</organism>
<evidence type="ECO:0000313" key="1">
    <source>
        <dbReference type="EMBL" id="QBM87584.1"/>
    </source>
</evidence>
<name>A0A4P6XPF8_9ASCO</name>
<sequence length="191" mass="20704">MPETSSRVSSIITSFKSAMLVEEANVASNPQSSIVDTKLSTETLESCVIFARFVRRETLASMTPFSCSSASVILEEHAPQVIPMISILVATGPEPCVETDISRASKPQSSMIVISVSGSNSLEKVTFASFVMSETPAFFTLGFASTASVMDPEQAAQVMPRTEIRASRIPSEGFVNENEVLNRKKCKRAWL</sequence>
<gene>
    <name evidence="1" type="ORF">METSCH_B07910</name>
</gene>
<protein>
    <submittedName>
        <fullName evidence="1">Uncharacterized protein</fullName>
    </submittedName>
</protein>
<reference evidence="2" key="1">
    <citation type="submission" date="2019-03" db="EMBL/GenBank/DDBJ databases">
        <title>Snf2 controls pulcherriminic acid biosynthesis and connects pigmentation and antifungal activity of the yeast Metschnikowia pulcherrima.</title>
        <authorList>
            <person name="Gore-Lloyd D."/>
            <person name="Sumann I."/>
            <person name="Brachmann A.O."/>
            <person name="Schneeberger K."/>
            <person name="Ortiz-Merino R.A."/>
            <person name="Moreno-Beltran M."/>
            <person name="Schlaefli M."/>
            <person name="Kirner P."/>
            <person name="Santos Kron A."/>
            <person name="Wolfe K.H."/>
            <person name="Piel J."/>
            <person name="Ahrens C.H."/>
            <person name="Henk D."/>
            <person name="Freimoser F.M."/>
        </authorList>
    </citation>
    <scope>NUCLEOTIDE SEQUENCE [LARGE SCALE GENOMIC DNA]</scope>
    <source>
        <strain evidence="2">APC 1.2</strain>
    </source>
</reference>
<evidence type="ECO:0000313" key="2">
    <source>
        <dbReference type="Proteomes" id="UP000292447"/>
    </source>
</evidence>
<accession>A0A4P6XPF8</accession>
<dbReference type="Proteomes" id="UP000292447">
    <property type="component" value="Chromosome II"/>
</dbReference>
<proteinExistence type="predicted"/>
<keyword evidence="2" id="KW-1185">Reference proteome</keyword>
<dbReference type="AlphaFoldDB" id="A0A4P6XPF8"/>